<dbReference type="EMBL" id="JACHHB010000004">
    <property type="protein sequence ID" value="MBB5172923.1"/>
    <property type="molecule type" value="Genomic_DNA"/>
</dbReference>
<evidence type="ECO:0000313" key="4">
    <source>
        <dbReference type="Proteomes" id="UP000551878"/>
    </source>
</evidence>
<keyword evidence="1" id="KW-0812">Transmembrane</keyword>
<organism evidence="3 4">
    <name type="scientific">Texcoconibacillus texcoconensis</name>
    <dbReference type="NCBI Taxonomy" id="1095777"/>
    <lineage>
        <taxon>Bacteria</taxon>
        <taxon>Bacillati</taxon>
        <taxon>Bacillota</taxon>
        <taxon>Bacilli</taxon>
        <taxon>Bacillales</taxon>
        <taxon>Bacillaceae</taxon>
        <taxon>Texcoconibacillus</taxon>
    </lineage>
</organism>
<accession>A0A840QNK8</accession>
<feature type="domain" description="Calcineurin-like phosphoesterase" evidence="2">
    <location>
        <begin position="47"/>
        <end position="199"/>
    </location>
</feature>
<dbReference type="PANTHER" id="PTHR31302:SF32">
    <property type="entry name" value="PHOSPHOESTERASE"/>
    <property type="match status" value="1"/>
</dbReference>
<comment type="caution">
    <text evidence="3">The sequence shown here is derived from an EMBL/GenBank/DDBJ whole genome shotgun (WGS) entry which is preliminary data.</text>
</comment>
<keyword evidence="4" id="KW-1185">Reference proteome</keyword>
<evidence type="ECO:0000259" key="2">
    <source>
        <dbReference type="Pfam" id="PF00149"/>
    </source>
</evidence>
<dbReference type="PANTHER" id="PTHR31302">
    <property type="entry name" value="TRANSMEMBRANE PROTEIN WITH METALLOPHOSPHOESTERASE DOMAIN-RELATED"/>
    <property type="match status" value="1"/>
</dbReference>
<dbReference type="InterPro" id="IPR029052">
    <property type="entry name" value="Metallo-depent_PP-like"/>
</dbReference>
<dbReference type="Proteomes" id="UP000551878">
    <property type="component" value="Unassembled WGS sequence"/>
</dbReference>
<dbReference type="GO" id="GO:0008758">
    <property type="term" value="F:UDP-2,3-diacylglucosamine hydrolase activity"/>
    <property type="evidence" value="ECO:0007669"/>
    <property type="project" value="TreeGrafter"/>
</dbReference>
<sequence length="259" mass="29147">MIVTAMSVLIFIVMVCLYMYWQAHRNRCLHSTCFIDGLPKPFDGTTLFFISDIHKRTLSKNWIDTLPRCDFVFIGGDLTEAGVKKHKVEENVHQLCRLGKSVYFVWGNNDHEWGEGSLSKLLHKYGVHELNNCSVEHVKQGEKLTIAGVDDLGYYRTDIHAALNSTDLPLIFLAHNPEVIYYRDLPYKCDLLLCGHTHGGQVRLFGLGVTEKGGWKKIGGKCHMLVSNGYGTTRIPFRLGAPPETHVITLRSGSNVSSK</sequence>
<proteinExistence type="predicted"/>
<dbReference type="GO" id="GO:0009245">
    <property type="term" value="P:lipid A biosynthetic process"/>
    <property type="evidence" value="ECO:0007669"/>
    <property type="project" value="TreeGrafter"/>
</dbReference>
<protein>
    <submittedName>
        <fullName evidence="3">Putative MPP superfamily phosphohydrolase</fullName>
    </submittedName>
</protein>
<dbReference type="AlphaFoldDB" id="A0A840QNK8"/>
<dbReference type="Gene3D" id="3.60.21.10">
    <property type="match status" value="1"/>
</dbReference>
<evidence type="ECO:0000313" key="3">
    <source>
        <dbReference type="EMBL" id="MBB5172923.1"/>
    </source>
</evidence>
<keyword evidence="1" id="KW-0472">Membrane</keyword>
<keyword evidence="3" id="KW-0378">Hydrolase</keyword>
<gene>
    <name evidence="3" type="ORF">HNQ41_001086</name>
</gene>
<keyword evidence="1" id="KW-1133">Transmembrane helix</keyword>
<name>A0A840QNK8_9BACI</name>
<dbReference type="InterPro" id="IPR051158">
    <property type="entry name" value="Metallophosphoesterase_sf"/>
</dbReference>
<dbReference type="GO" id="GO:0016020">
    <property type="term" value="C:membrane"/>
    <property type="evidence" value="ECO:0007669"/>
    <property type="project" value="GOC"/>
</dbReference>
<evidence type="ECO:0000256" key="1">
    <source>
        <dbReference type="SAM" id="Phobius"/>
    </source>
</evidence>
<dbReference type="InterPro" id="IPR004843">
    <property type="entry name" value="Calcineurin-like_PHP"/>
</dbReference>
<reference evidence="3 4" key="1">
    <citation type="submission" date="2020-08" db="EMBL/GenBank/DDBJ databases">
        <title>Genomic Encyclopedia of Type Strains, Phase IV (KMG-IV): sequencing the most valuable type-strain genomes for metagenomic binning, comparative biology and taxonomic classification.</title>
        <authorList>
            <person name="Goeker M."/>
        </authorList>
    </citation>
    <scope>NUCLEOTIDE SEQUENCE [LARGE SCALE GENOMIC DNA]</scope>
    <source>
        <strain evidence="3 4">DSM 24696</strain>
    </source>
</reference>
<dbReference type="SUPFAM" id="SSF56300">
    <property type="entry name" value="Metallo-dependent phosphatases"/>
    <property type="match status" value="1"/>
</dbReference>
<dbReference type="Pfam" id="PF00149">
    <property type="entry name" value="Metallophos"/>
    <property type="match status" value="1"/>
</dbReference>
<dbReference type="RefSeq" id="WP_184663384.1">
    <property type="nucleotide sequence ID" value="NZ_JACHHB010000004.1"/>
</dbReference>
<feature type="transmembrane region" description="Helical" evidence="1">
    <location>
        <begin position="6"/>
        <end position="21"/>
    </location>
</feature>